<dbReference type="EMBL" id="CADCTG010000115">
    <property type="protein sequence ID" value="CAA9232061.1"/>
    <property type="molecule type" value="Genomic_DNA"/>
</dbReference>
<dbReference type="Pfam" id="PF02627">
    <property type="entry name" value="CMD"/>
    <property type="match status" value="1"/>
</dbReference>
<dbReference type="InterPro" id="IPR003779">
    <property type="entry name" value="CMD-like"/>
</dbReference>
<organism evidence="2">
    <name type="scientific">uncultured Acetobacteraceae bacterium</name>
    <dbReference type="NCBI Taxonomy" id="169975"/>
    <lineage>
        <taxon>Bacteria</taxon>
        <taxon>Pseudomonadati</taxon>
        <taxon>Pseudomonadota</taxon>
        <taxon>Alphaproteobacteria</taxon>
        <taxon>Acetobacterales</taxon>
        <taxon>Acetobacteraceae</taxon>
        <taxon>environmental samples</taxon>
    </lineage>
</organism>
<dbReference type="SUPFAM" id="SSF69118">
    <property type="entry name" value="AhpD-like"/>
    <property type="match status" value="1"/>
</dbReference>
<dbReference type="InterPro" id="IPR029032">
    <property type="entry name" value="AhpD-like"/>
</dbReference>
<reference evidence="2" key="1">
    <citation type="submission" date="2020-02" db="EMBL/GenBank/DDBJ databases">
        <authorList>
            <person name="Meier V. D."/>
        </authorList>
    </citation>
    <scope>NUCLEOTIDE SEQUENCE</scope>
    <source>
        <strain evidence="2">AVDCRST_MAG08</strain>
    </source>
</reference>
<protein>
    <recommendedName>
        <fullName evidence="1">Carboxymuconolactone decarboxylase-like domain-containing protein</fullName>
    </recommendedName>
</protein>
<dbReference type="PANTHER" id="PTHR35446">
    <property type="entry name" value="SI:CH211-175M2.5"/>
    <property type="match status" value="1"/>
</dbReference>
<evidence type="ECO:0000259" key="1">
    <source>
        <dbReference type="Pfam" id="PF02627"/>
    </source>
</evidence>
<dbReference type="Gene3D" id="1.20.1290.10">
    <property type="entry name" value="AhpD-like"/>
    <property type="match status" value="1"/>
</dbReference>
<name>A0A6J4HSH4_9PROT</name>
<dbReference type="PANTHER" id="PTHR35446:SF2">
    <property type="entry name" value="CARBOXYMUCONOLACTONE DECARBOXYLASE-LIKE DOMAIN-CONTAINING PROTEIN"/>
    <property type="match status" value="1"/>
</dbReference>
<dbReference type="AlphaFoldDB" id="A0A6J4HSH4"/>
<dbReference type="InterPro" id="IPR010195">
    <property type="entry name" value="Uncharacterised_peroxidase-rel"/>
</dbReference>
<dbReference type="GO" id="GO:0051920">
    <property type="term" value="F:peroxiredoxin activity"/>
    <property type="evidence" value="ECO:0007669"/>
    <property type="project" value="InterPro"/>
</dbReference>
<evidence type="ECO:0000313" key="2">
    <source>
        <dbReference type="EMBL" id="CAA9232061.1"/>
    </source>
</evidence>
<sequence length="191" mass="20496">MSSPSRFTMEEVGWRPRLAPVDAETATPAQRAALDACPPAQRRSTYFLTLAHDPASLGERGALFTTVMYAPRGLPRAERELATAVVSMANGCVYCTSVHARRFAELTKQPAAMQRLLDEGPGAETDPRRRAVADYAEKLTRTPGAVSAADLAPLRAAGLDDLEVLDLTHAVAMFANANRLMQSLGDSDTPA</sequence>
<proteinExistence type="predicted"/>
<dbReference type="NCBIfam" id="TIGR01926">
    <property type="entry name" value="peroxid_rel"/>
    <property type="match status" value="1"/>
</dbReference>
<accession>A0A6J4HSH4</accession>
<dbReference type="NCBIfam" id="TIGR00778">
    <property type="entry name" value="ahpD_dom"/>
    <property type="match status" value="1"/>
</dbReference>
<feature type="domain" description="Carboxymuconolactone decarboxylase-like" evidence="1">
    <location>
        <begin position="64"/>
        <end position="117"/>
    </location>
</feature>
<dbReference type="InterPro" id="IPR004675">
    <property type="entry name" value="AhpD_core"/>
</dbReference>
<gene>
    <name evidence="2" type="ORF">AVDCRST_MAG08-1164</name>
</gene>